<keyword evidence="1" id="KW-1133">Transmembrane helix</keyword>
<name>A0A0E9TDI3_ANGAN</name>
<accession>A0A0E9TDI3</accession>
<organism evidence="2">
    <name type="scientific">Anguilla anguilla</name>
    <name type="common">European freshwater eel</name>
    <name type="synonym">Muraena anguilla</name>
    <dbReference type="NCBI Taxonomy" id="7936"/>
    <lineage>
        <taxon>Eukaryota</taxon>
        <taxon>Metazoa</taxon>
        <taxon>Chordata</taxon>
        <taxon>Craniata</taxon>
        <taxon>Vertebrata</taxon>
        <taxon>Euteleostomi</taxon>
        <taxon>Actinopterygii</taxon>
        <taxon>Neopterygii</taxon>
        <taxon>Teleostei</taxon>
        <taxon>Anguilliformes</taxon>
        <taxon>Anguillidae</taxon>
        <taxon>Anguilla</taxon>
    </lineage>
</organism>
<reference evidence="2" key="1">
    <citation type="submission" date="2014-11" db="EMBL/GenBank/DDBJ databases">
        <authorList>
            <person name="Amaro Gonzalez C."/>
        </authorList>
    </citation>
    <scope>NUCLEOTIDE SEQUENCE</scope>
</reference>
<protein>
    <submittedName>
        <fullName evidence="2">Uncharacterized protein</fullName>
    </submittedName>
</protein>
<dbReference type="AlphaFoldDB" id="A0A0E9TDI3"/>
<dbReference type="EMBL" id="GBXM01038594">
    <property type="protein sequence ID" value="JAH69983.1"/>
    <property type="molecule type" value="Transcribed_RNA"/>
</dbReference>
<keyword evidence="1" id="KW-0472">Membrane</keyword>
<evidence type="ECO:0000313" key="2">
    <source>
        <dbReference type="EMBL" id="JAH50960.1"/>
    </source>
</evidence>
<reference evidence="2" key="2">
    <citation type="journal article" date="2015" name="Fish Shellfish Immunol.">
        <title>Early steps in the European eel (Anguilla anguilla)-Vibrio vulnificus interaction in the gills: Role of the RtxA13 toxin.</title>
        <authorList>
            <person name="Callol A."/>
            <person name="Pajuelo D."/>
            <person name="Ebbesson L."/>
            <person name="Teles M."/>
            <person name="MacKenzie S."/>
            <person name="Amaro C."/>
        </authorList>
    </citation>
    <scope>NUCLEOTIDE SEQUENCE</scope>
</reference>
<proteinExistence type="predicted"/>
<dbReference type="EMBL" id="GBXM01057617">
    <property type="protein sequence ID" value="JAH50960.1"/>
    <property type="molecule type" value="Transcribed_RNA"/>
</dbReference>
<keyword evidence="1" id="KW-0812">Transmembrane</keyword>
<evidence type="ECO:0000256" key="1">
    <source>
        <dbReference type="SAM" id="Phobius"/>
    </source>
</evidence>
<sequence length="34" mass="3809">MSRYIHQSPVVFFHWSLATDPVIGGGPFCFILVS</sequence>
<feature type="transmembrane region" description="Helical" evidence="1">
    <location>
        <begin position="12"/>
        <end position="33"/>
    </location>
</feature>